<evidence type="ECO:0000313" key="2">
    <source>
        <dbReference type="Proteomes" id="UP000287651"/>
    </source>
</evidence>
<gene>
    <name evidence="1" type="ORF">B296_00018523</name>
</gene>
<organism evidence="1 2">
    <name type="scientific">Ensete ventricosum</name>
    <name type="common">Abyssinian banana</name>
    <name type="synonym">Musa ensete</name>
    <dbReference type="NCBI Taxonomy" id="4639"/>
    <lineage>
        <taxon>Eukaryota</taxon>
        <taxon>Viridiplantae</taxon>
        <taxon>Streptophyta</taxon>
        <taxon>Embryophyta</taxon>
        <taxon>Tracheophyta</taxon>
        <taxon>Spermatophyta</taxon>
        <taxon>Magnoliopsida</taxon>
        <taxon>Liliopsida</taxon>
        <taxon>Zingiberales</taxon>
        <taxon>Musaceae</taxon>
        <taxon>Ensete</taxon>
    </lineage>
</organism>
<dbReference type="EMBL" id="AMZH03004744">
    <property type="protein sequence ID" value="RRT68282.1"/>
    <property type="molecule type" value="Genomic_DNA"/>
</dbReference>
<dbReference type="AlphaFoldDB" id="A0A426ZWF5"/>
<reference evidence="1 2" key="1">
    <citation type="journal article" date="2014" name="Agronomy (Basel)">
        <title>A Draft Genome Sequence for Ensete ventricosum, the Drought-Tolerant Tree Against Hunger.</title>
        <authorList>
            <person name="Harrison J."/>
            <person name="Moore K.A."/>
            <person name="Paszkiewicz K."/>
            <person name="Jones T."/>
            <person name="Grant M."/>
            <person name="Ambacheew D."/>
            <person name="Muzemil S."/>
            <person name="Studholme D.J."/>
        </authorList>
    </citation>
    <scope>NUCLEOTIDE SEQUENCE [LARGE SCALE GENOMIC DNA]</scope>
</reference>
<accession>A0A426ZWF5</accession>
<name>A0A426ZWF5_ENSVE</name>
<sequence length="454" mass="49748">MGEFEENFDGDDWVSDIETGRQLDTDQDIDLRRHIDDKGSACMVGPTCVHMSLLTSVRHVLRDFLPCFFPFASAGGAFAFNLFMDKDARSERRRTTDSACLHQWLLQGEDSVGDGKKHGRHARQDWRCVAHLLAPHVDHLFLYSDLNPTDLTSTATKVKREVASKVEHAMSQRRHGAAWRAQRMRHACRVRLRSFGYPHASKMIRLTRRNENKEFIISYVPCGAGAERDKVVGGCAGERGGGVVVSVAVSPGAGVLEELGVGRRLASVGAPVVAAAAVLGRPERFARALARHALTAAVRGRQHHLEVRRAHPVEVRRTAGGAASPAGASLRHHQHRQVVAVHQTHVVEVHPAAAVERELRQGRRGCRATAGALHRARPAVSGGAAELAARVSSAVGATPESARPRGGRVEAPRLAFLQREARRWQRGRASAREHAGPYGVLAVICQRKRRRKSP</sequence>
<comment type="caution">
    <text evidence="1">The sequence shown here is derived from an EMBL/GenBank/DDBJ whole genome shotgun (WGS) entry which is preliminary data.</text>
</comment>
<proteinExistence type="predicted"/>
<protein>
    <submittedName>
        <fullName evidence="1">Uncharacterized protein</fullName>
    </submittedName>
</protein>
<evidence type="ECO:0000313" key="1">
    <source>
        <dbReference type="EMBL" id="RRT68282.1"/>
    </source>
</evidence>
<dbReference type="Proteomes" id="UP000287651">
    <property type="component" value="Unassembled WGS sequence"/>
</dbReference>